<protein>
    <submittedName>
        <fullName evidence="1">Uncharacterized protein</fullName>
    </submittedName>
</protein>
<dbReference type="AlphaFoldDB" id="A0ABD1LQE4"/>
<dbReference type="PANTHER" id="PTHR36068">
    <property type="entry name" value="OS01G0102500 PROTEIN"/>
    <property type="match status" value="1"/>
</dbReference>
<dbReference type="PANTHER" id="PTHR36068:SF1">
    <property type="entry name" value="OS01G0102500 PROTEIN"/>
    <property type="match status" value="1"/>
</dbReference>
<dbReference type="Proteomes" id="UP001603857">
    <property type="component" value="Unassembled WGS sequence"/>
</dbReference>
<evidence type="ECO:0000313" key="1">
    <source>
        <dbReference type="EMBL" id="KAL2325735.1"/>
    </source>
</evidence>
<organism evidence="1 2">
    <name type="scientific">Flemingia macrophylla</name>
    <dbReference type="NCBI Taxonomy" id="520843"/>
    <lineage>
        <taxon>Eukaryota</taxon>
        <taxon>Viridiplantae</taxon>
        <taxon>Streptophyta</taxon>
        <taxon>Embryophyta</taxon>
        <taxon>Tracheophyta</taxon>
        <taxon>Spermatophyta</taxon>
        <taxon>Magnoliopsida</taxon>
        <taxon>eudicotyledons</taxon>
        <taxon>Gunneridae</taxon>
        <taxon>Pentapetalae</taxon>
        <taxon>rosids</taxon>
        <taxon>fabids</taxon>
        <taxon>Fabales</taxon>
        <taxon>Fabaceae</taxon>
        <taxon>Papilionoideae</taxon>
        <taxon>50 kb inversion clade</taxon>
        <taxon>NPAAA clade</taxon>
        <taxon>indigoferoid/millettioid clade</taxon>
        <taxon>Phaseoleae</taxon>
        <taxon>Flemingia</taxon>
    </lineage>
</organism>
<comment type="caution">
    <text evidence="1">The sequence shown here is derived from an EMBL/GenBank/DDBJ whole genome shotgun (WGS) entry which is preliminary data.</text>
</comment>
<sequence>MYITSIRIQSIFKNDIAECTSQIVRKPRLTLLKIVVNRFHKCPHSSPPYPSDLIKCTYSSLSSISFHSYPLTCPICLSLSLSSLNPIFDENDNHEFIIDVAILGGEVSTNENNLFTTLPKALGSEIVHVYELRQRMAAWFLKDLRFMGIMEKEAVHNTIRHIYSSNLMNDWGIHIVQEVNLLAKKED</sequence>
<dbReference type="EMBL" id="JBGMDY010000008">
    <property type="protein sequence ID" value="KAL2325735.1"/>
    <property type="molecule type" value="Genomic_DNA"/>
</dbReference>
<name>A0ABD1LQE4_9FABA</name>
<keyword evidence="2" id="KW-1185">Reference proteome</keyword>
<proteinExistence type="predicted"/>
<accession>A0ABD1LQE4</accession>
<reference evidence="1 2" key="1">
    <citation type="submission" date="2024-08" db="EMBL/GenBank/DDBJ databases">
        <title>Insights into the chromosomal genome structure of Flemingia macrophylla.</title>
        <authorList>
            <person name="Ding Y."/>
            <person name="Zhao Y."/>
            <person name="Bi W."/>
            <person name="Wu M."/>
            <person name="Zhao G."/>
            <person name="Gong Y."/>
            <person name="Li W."/>
            <person name="Zhang P."/>
        </authorList>
    </citation>
    <scope>NUCLEOTIDE SEQUENCE [LARGE SCALE GENOMIC DNA]</scope>
    <source>
        <strain evidence="1">DYQJB</strain>
        <tissue evidence="1">Leaf</tissue>
    </source>
</reference>
<evidence type="ECO:0000313" key="2">
    <source>
        <dbReference type="Proteomes" id="UP001603857"/>
    </source>
</evidence>
<gene>
    <name evidence="1" type="ORF">Fmac_024793</name>
</gene>